<dbReference type="InterPro" id="IPR050465">
    <property type="entry name" value="UPF0194_transport"/>
</dbReference>
<dbReference type="Gene3D" id="2.40.420.20">
    <property type="match status" value="1"/>
</dbReference>
<dbReference type="SUPFAM" id="SSF111369">
    <property type="entry name" value="HlyD-like secretion proteins"/>
    <property type="match status" value="2"/>
</dbReference>
<evidence type="ECO:0000259" key="7">
    <source>
        <dbReference type="Pfam" id="PF25990"/>
    </source>
</evidence>
<evidence type="ECO:0000256" key="1">
    <source>
        <dbReference type="ARBA" id="ARBA00004196"/>
    </source>
</evidence>
<dbReference type="RefSeq" id="WP_186853753.1">
    <property type="nucleotide sequence ID" value="NZ_JACOPG010000001.1"/>
</dbReference>
<dbReference type="InterPro" id="IPR058625">
    <property type="entry name" value="MdtA-like_BSH"/>
</dbReference>
<evidence type="ECO:0000256" key="3">
    <source>
        <dbReference type="SAM" id="Coils"/>
    </source>
</evidence>
<keyword evidence="5" id="KW-1133">Transmembrane helix</keyword>
<evidence type="ECO:0000256" key="4">
    <source>
        <dbReference type="SAM" id="MobiDB-lite"/>
    </source>
</evidence>
<organism evidence="8 9">
    <name type="scientific">Roseburia lenta</name>
    <dbReference type="NCBI Taxonomy" id="2763061"/>
    <lineage>
        <taxon>Bacteria</taxon>
        <taxon>Bacillati</taxon>
        <taxon>Bacillota</taxon>
        <taxon>Clostridia</taxon>
        <taxon>Lachnospirales</taxon>
        <taxon>Lachnospiraceae</taxon>
        <taxon>Roseburia</taxon>
    </lineage>
</organism>
<keyword evidence="5" id="KW-0472">Membrane</keyword>
<name>A0ABR7GDC7_9FIRM</name>
<comment type="caution">
    <text evidence="8">The sequence shown here is derived from an EMBL/GenBank/DDBJ whole genome shotgun (WGS) entry which is preliminary data.</text>
</comment>
<dbReference type="PANTHER" id="PTHR32347">
    <property type="entry name" value="EFFLUX SYSTEM COMPONENT YKNX-RELATED"/>
    <property type="match status" value="1"/>
</dbReference>
<comment type="subcellular location">
    <subcellularLocation>
        <location evidence="1">Cell envelope</location>
    </subcellularLocation>
</comment>
<dbReference type="Gene3D" id="2.40.30.170">
    <property type="match status" value="1"/>
</dbReference>
<proteinExistence type="predicted"/>
<feature type="region of interest" description="Disordered" evidence="4">
    <location>
        <begin position="117"/>
        <end position="136"/>
    </location>
</feature>
<dbReference type="InterPro" id="IPR058636">
    <property type="entry name" value="Beta-barrel_YknX"/>
</dbReference>
<dbReference type="PANTHER" id="PTHR32347:SF14">
    <property type="entry name" value="EFFLUX SYSTEM COMPONENT YKNX-RELATED"/>
    <property type="match status" value="1"/>
</dbReference>
<protein>
    <submittedName>
        <fullName evidence="8">Efflux RND transporter periplasmic adaptor subunit</fullName>
    </submittedName>
</protein>
<evidence type="ECO:0000256" key="2">
    <source>
        <dbReference type="ARBA" id="ARBA00023054"/>
    </source>
</evidence>
<keyword evidence="9" id="KW-1185">Reference proteome</keyword>
<sequence>MLEKIKKHKKLMIAIVVIVIIAIVIGILVHRMRQSASEITQVDSGIQAFTLQKQDMSSSVSTSGTVESSNVTEVTTEVSSAIKELNVSLGDHVEKGQVLCTFDDEQIRQQIADLEKQNSAAKKASDSTKQKAQRAVETAQAQANAKAAAVAVAQNDYQTIQNLLGSSDQSAEEKASALAQAQANLQSAQSEYDAAQSAVASAQEALEDAAGTTADTGSSDLTKLYQQLNNLTVVAEQSGVITQLNVSKGSIPTNGSLMRIEDDSSLMVNVNIKEKDILKLAQGQKASITSDAIGSDQVFSGTVDKVVNFASKNAGSDGSSSSSGGYSATITLEPGTPLLLGMSVNVEIMLNEEGEQLAVPYDSIATDDDGNSYVFVGKEGKDGKYKIKKVIVTTGISNDYYTAVSSDELKEGDSIINYPYDVSEGESYDLYFPEKQTDLGMSDDGAVTTFSTSN</sequence>
<dbReference type="Pfam" id="PF25917">
    <property type="entry name" value="BSH_RND"/>
    <property type="match status" value="1"/>
</dbReference>
<evidence type="ECO:0000313" key="9">
    <source>
        <dbReference type="Proteomes" id="UP000643810"/>
    </source>
</evidence>
<dbReference type="Proteomes" id="UP000643810">
    <property type="component" value="Unassembled WGS sequence"/>
</dbReference>
<keyword evidence="5" id="KW-0812">Transmembrane</keyword>
<reference evidence="8 9" key="1">
    <citation type="submission" date="2020-08" db="EMBL/GenBank/DDBJ databases">
        <title>Genome public.</title>
        <authorList>
            <person name="Liu C."/>
            <person name="Sun Q."/>
        </authorList>
    </citation>
    <scope>NUCLEOTIDE SEQUENCE [LARGE SCALE GENOMIC DNA]</scope>
    <source>
        <strain evidence="8 9">NSJ-9</strain>
    </source>
</reference>
<feature type="domain" description="YknX-like beta-barrel" evidence="7">
    <location>
        <begin position="267"/>
        <end position="348"/>
    </location>
</feature>
<feature type="domain" description="Multidrug resistance protein MdtA-like barrel-sandwich hybrid" evidence="6">
    <location>
        <begin position="71"/>
        <end position="256"/>
    </location>
</feature>
<feature type="coiled-coil region" evidence="3">
    <location>
        <begin position="171"/>
        <end position="205"/>
    </location>
</feature>
<evidence type="ECO:0000313" key="8">
    <source>
        <dbReference type="EMBL" id="MBC5685439.1"/>
    </source>
</evidence>
<feature type="transmembrane region" description="Helical" evidence="5">
    <location>
        <begin position="12"/>
        <end position="30"/>
    </location>
</feature>
<keyword evidence="2 3" id="KW-0175">Coiled coil</keyword>
<dbReference type="EMBL" id="JACOPG010000001">
    <property type="protein sequence ID" value="MBC5685439.1"/>
    <property type="molecule type" value="Genomic_DNA"/>
</dbReference>
<dbReference type="Pfam" id="PF25990">
    <property type="entry name" value="Beta-barrel_YknX"/>
    <property type="match status" value="1"/>
</dbReference>
<dbReference type="Gene3D" id="2.40.50.100">
    <property type="match status" value="1"/>
</dbReference>
<gene>
    <name evidence="8" type="ORF">H8R94_02225</name>
</gene>
<evidence type="ECO:0000259" key="6">
    <source>
        <dbReference type="Pfam" id="PF25917"/>
    </source>
</evidence>
<accession>A0ABR7GDC7</accession>
<evidence type="ECO:0000256" key="5">
    <source>
        <dbReference type="SAM" id="Phobius"/>
    </source>
</evidence>